<accession>A0A6J5AJV7</accession>
<keyword evidence="2" id="KW-0808">Transferase</keyword>
<sequence>MKIVHVVETWIGGVANYVRALMVEQRNMGHEIVLLCDPRNLKLADIGVAGISVVHYRSSRNPLLVPAIAHRLKKVLVGLQADVIHCHSTFPGLYVRLNRFRDEKILYTPHAWSFMKRDIAPVTRHAFAFVERAMANRCTRILCMSFDEVRAAKRHGIGLDNIDLVYTGIAPDSASERSIETAALTLNPVTTIHIGYFGRLDYQKGFDILLNAIPLLREGLHVHVFGAAVRGGVNVQSDDPRVTYHGWVGPDETRRAMLDMDVIVVPSRWEGLALVPIEAMRAGKVLVVSSEGSLPEQVIHGYNGLMLRELSGTCLADQLNALSIEECRRMGANARHVFDHAFRADRFFKSLMSCYENA</sequence>
<proteinExistence type="predicted"/>
<protein>
    <submittedName>
        <fullName evidence="2">D-inositol-3-phosphate glycosyltransferase</fullName>
        <ecNumber evidence="2">2.4.1.250</ecNumber>
    </submittedName>
</protein>
<organism evidence="2 3">
    <name type="scientific">Paraburkholderia phenoliruptrix</name>
    <dbReference type="NCBI Taxonomy" id="252970"/>
    <lineage>
        <taxon>Bacteria</taxon>
        <taxon>Pseudomonadati</taxon>
        <taxon>Pseudomonadota</taxon>
        <taxon>Betaproteobacteria</taxon>
        <taxon>Burkholderiales</taxon>
        <taxon>Burkholderiaceae</taxon>
        <taxon>Paraburkholderia</taxon>
    </lineage>
</organism>
<reference evidence="2 3" key="1">
    <citation type="submission" date="2020-04" db="EMBL/GenBank/DDBJ databases">
        <authorList>
            <person name="De Canck E."/>
        </authorList>
    </citation>
    <scope>NUCLEOTIDE SEQUENCE [LARGE SCALE GENOMIC DNA]</scope>
    <source>
        <strain evidence="2 3">LMG 22037</strain>
    </source>
</reference>
<dbReference type="Pfam" id="PF13692">
    <property type="entry name" value="Glyco_trans_1_4"/>
    <property type="match status" value="1"/>
</dbReference>
<gene>
    <name evidence="2" type="primary">mshA_9</name>
    <name evidence="2" type="ORF">LMG22037_01995</name>
</gene>
<dbReference type="InterPro" id="IPR050194">
    <property type="entry name" value="Glycosyltransferase_grp1"/>
</dbReference>
<evidence type="ECO:0000313" key="2">
    <source>
        <dbReference type="EMBL" id="CAB3671615.1"/>
    </source>
</evidence>
<evidence type="ECO:0000259" key="1">
    <source>
        <dbReference type="Pfam" id="PF13439"/>
    </source>
</evidence>
<dbReference type="SUPFAM" id="SSF53756">
    <property type="entry name" value="UDP-Glycosyltransferase/glycogen phosphorylase"/>
    <property type="match status" value="1"/>
</dbReference>
<dbReference type="EMBL" id="CADIKB010000006">
    <property type="protein sequence ID" value="CAB3671615.1"/>
    <property type="molecule type" value="Genomic_DNA"/>
</dbReference>
<dbReference type="PANTHER" id="PTHR45947">
    <property type="entry name" value="SULFOQUINOVOSYL TRANSFERASE SQD2"/>
    <property type="match status" value="1"/>
</dbReference>
<dbReference type="GO" id="GO:0102710">
    <property type="term" value="F:D-inositol-3-phosphate glycosyltransferase activity"/>
    <property type="evidence" value="ECO:0007669"/>
    <property type="project" value="UniProtKB-EC"/>
</dbReference>
<dbReference type="Pfam" id="PF13439">
    <property type="entry name" value="Glyco_transf_4"/>
    <property type="match status" value="1"/>
</dbReference>
<dbReference type="InterPro" id="IPR028098">
    <property type="entry name" value="Glyco_trans_4-like_N"/>
</dbReference>
<dbReference type="RefSeq" id="WP_028360001.1">
    <property type="nucleotide sequence ID" value="NZ_CADFGL010000007.1"/>
</dbReference>
<dbReference type="Proteomes" id="UP000494249">
    <property type="component" value="Unassembled WGS sequence"/>
</dbReference>
<dbReference type="Gene3D" id="3.40.50.2000">
    <property type="entry name" value="Glycogen Phosphorylase B"/>
    <property type="match status" value="2"/>
</dbReference>
<dbReference type="PANTHER" id="PTHR45947:SF13">
    <property type="entry name" value="TRANSFERASE"/>
    <property type="match status" value="1"/>
</dbReference>
<dbReference type="EC" id="2.4.1.250" evidence="2"/>
<dbReference type="AlphaFoldDB" id="A0A6J5AJV7"/>
<keyword evidence="2" id="KW-0328">Glycosyltransferase</keyword>
<name>A0A6J5AJV7_9BURK</name>
<feature type="domain" description="Glycosyltransferase subfamily 4-like N-terminal" evidence="1">
    <location>
        <begin position="11"/>
        <end position="172"/>
    </location>
</feature>
<evidence type="ECO:0000313" key="3">
    <source>
        <dbReference type="Proteomes" id="UP000494249"/>
    </source>
</evidence>